<dbReference type="EMBL" id="PPXD01000026">
    <property type="protein sequence ID" value="POH62259.1"/>
    <property type="molecule type" value="Genomic_DNA"/>
</dbReference>
<protein>
    <submittedName>
        <fullName evidence="1">Uncharacterized protein</fullName>
    </submittedName>
</protein>
<proteinExistence type="predicted"/>
<dbReference type="Proteomes" id="UP000237340">
    <property type="component" value="Unassembled WGS sequence"/>
</dbReference>
<reference evidence="1 2" key="1">
    <citation type="submission" date="2018-01" db="EMBL/GenBank/DDBJ databases">
        <title>Cryobacterium sp. nov., from glaciers in China.</title>
        <authorList>
            <person name="Liu Q."/>
            <person name="Xin Y.-H."/>
        </authorList>
    </citation>
    <scope>NUCLEOTIDE SEQUENCE [LARGE SCALE GENOMIC DNA]</scope>
    <source>
        <strain evidence="1 2">TMN-42</strain>
    </source>
</reference>
<organism evidence="1 2">
    <name type="scientific">Cryobacterium zongtaii</name>
    <dbReference type="NCBI Taxonomy" id="1259217"/>
    <lineage>
        <taxon>Bacteria</taxon>
        <taxon>Bacillati</taxon>
        <taxon>Actinomycetota</taxon>
        <taxon>Actinomycetes</taxon>
        <taxon>Micrococcales</taxon>
        <taxon>Microbacteriaceae</taxon>
        <taxon>Cryobacterium</taxon>
    </lineage>
</organism>
<gene>
    <name evidence="1" type="ORF">C3B61_15340</name>
</gene>
<dbReference type="Pfam" id="PF20315">
    <property type="entry name" value="DUF6611"/>
    <property type="match status" value="1"/>
</dbReference>
<dbReference type="AlphaFoldDB" id="A0A2S3Z9M2"/>
<accession>A0A2S3Z9M2</accession>
<keyword evidence="2" id="KW-1185">Reference proteome</keyword>
<name>A0A2S3Z9M2_9MICO</name>
<dbReference type="InterPro" id="IPR046719">
    <property type="entry name" value="DUF6611"/>
</dbReference>
<comment type="caution">
    <text evidence="1">The sequence shown here is derived from an EMBL/GenBank/DDBJ whole genome shotgun (WGS) entry which is preliminary data.</text>
</comment>
<evidence type="ECO:0000313" key="1">
    <source>
        <dbReference type="EMBL" id="POH62259.1"/>
    </source>
</evidence>
<sequence length="97" mass="9989">MIIMACVTSYVLGTVAVARCAGPVHGQVLELTAARSNLVPDAGHALECQYLATLAATMTSADAALVSGVSSPAEHEVGWWDVLTNAQVHLAAASNDR</sequence>
<evidence type="ECO:0000313" key="2">
    <source>
        <dbReference type="Proteomes" id="UP000237340"/>
    </source>
</evidence>